<accession>A0A2R5GQ04</accession>
<dbReference type="InterPro" id="IPR038969">
    <property type="entry name" value="FEN"/>
</dbReference>
<dbReference type="Proteomes" id="UP000241890">
    <property type="component" value="Unassembled WGS sequence"/>
</dbReference>
<comment type="caution">
    <text evidence="5">The sequence shown here is derived from an EMBL/GenBank/DDBJ whole genome shotgun (WGS) entry which is preliminary data.</text>
</comment>
<dbReference type="FunFam" id="1.10.150.20:FF:000003">
    <property type="entry name" value="DNA polymerase I"/>
    <property type="match status" value="1"/>
</dbReference>
<dbReference type="Pfam" id="PF02739">
    <property type="entry name" value="5_3_exonuc_N"/>
    <property type="match status" value="1"/>
</dbReference>
<dbReference type="GO" id="GO:0033567">
    <property type="term" value="P:DNA replication, Okazaki fragment processing"/>
    <property type="evidence" value="ECO:0007669"/>
    <property type="project" value="InterPro"/>
</dbReference>
<sequence>MGGLRDPAERRRGSAGMDAQAMLCGEVVVARGESPSSISARVLLIDGWPLLFRQYHGMRNGEGEDVDEHFLRTVAVSYFRKVSQVIHYSDPTHVSVIFDGSGARQARQGAITSARDVAERELQAMEKQSEQVFSSNVASTLRDLQSDISLLESISSRCAREFPQEVREAARAREGAKESSTHQEFNVAAERLSSSLETRVPLGSEPELASLASHAARMHEYVATAETAAAHDDMRVAQLGREYAESLQVFAQLMSAYADSVDDFSKEASEFTEEAVSKFTHYDNFPGYKSHREQGPVEVSMVFQMARERFDREDIHYVCLPQLEADDVIATLAVRARRQGARVDIVSSDKDFMQLIDAGTRLLKPGKKFAFPRKAPRFSYNEVLADAMDIVDESRFRTLFPGLQPSQHIDYLSLVGDAADNIPGIKHVGHKTALKLIAAHGSVEALVEHVRTLDNPKKRTDRMIKDGIETLLFGKELVKLSTNLALPPGDLVWSDMRRAPSLASA</sequence>
<dbReference type="AlphaFoldDB" id="A0A2R5GQ04"/>
<dbReference type="InterPro" id="IPR002421">
    <property type="entry name" value="5-3_exonuclease"/>
</dbReference>
<dbReference type="GO" id="GO:0017108">
    <property type="term" value="F:5'-flap endonuclease activity"/>
    <property type="evidence" value="ECO:0007669"/>
    <property type="project" value="InterPro"/>
</dbReference>
<keyword evidence="3" id="KW-0238">DNA-binding</keyword>
<keyword evidence="1" id="KW-0540">Nuclease</keyword>
<feature type="domain" description="5'-3' exonuclease" evidence="4">
    <location>
        <begin position="40"/>
        <end position="499"/>
    </location>
</feature>
<dbReference type="Gene3D" id="3.40.50.1010">
    <property type="entry name" value="5'-nuclease"/>
    <property type="match status" value="1"/>
</dbReference>
<dbReference type="PANTHER" id="PTHR42646">
    <property type="entry name" value="FLAP ENDONUCLEASE XNI"/>
    <property type="match status" value="1"/>
</dbReference>
<evidence type="ECO:0000256" key="1">
    <source>
        <dbReference type="ARBA" id="ARBA00022722"/>
    </source>
</evidence>
<evidence type="ECO:0000313" key="6">
    <source>
        <dbReference type="Proteomes" id="UP000241890"/>
    </source>
</evidence>
<dbReference type="SMART" id="SM00279">
    <property type="entry name" value="HhH2"/>
    <property type="match status" value="1"/>
</dbReference>
<reference evidence="5 6" key="1">
    <citation type="submission" date="2017-12" db="EMBL/GenBank/DDBJ databases">
        <title>Sequencing, de novo assembly and annotation of complete genome of a new Thraustochytrid species, strain FCC1311.</title>
        <authorList>
            <person name="Sedici K."/>
            <person name="Godart F."/>
            <person name="Aiese Cigliano R."/>
            <person name="Sanseverino W."/>
            <person name="Barakat M."/>
            <person name="Ortet P."/>
            <person name="Marechal E."/>
            <person name="Cagnac O."/>
            <person name="Amato A."/>
        </authorList>
    </citation>
    <scope>NUCLEOTIDE SEQUENCE [LARGE SCALE GENOMIC DNA]</scope>
</reference>
<dbReference type="EMBL" id="BEYU01000136">
    <property type="protein sequence ID" value="GBG32947.1"/>
    <property type="molecule type" value="Genomic_DNA"/>
</dbReference>
<evidence type="ECO:0000256" key="2">
    <source>
        <dbReference type="ARBA" id="ARBA00022801"/>
    </source>
</evidence>
<organism evidence="5 6">
    <name type="scientific">Hondaea fermentalgiana</name>
    <dbReference type="NCBI Taxonomy" id="2315210"/>
    <lineage>
        <taxon>Eukaryota</taxon>
        <taxon>Sar</taxon>
        <taxon>Stramenopiles</taxon>
        <taxon>Bigyra</taxon>
        <taxon>Labyrinthulomycetes</taxon>
        <taxon>Thraustochytrida</taxon>
        <taxon>Thraustochytriidae</taxon>
        <taxon>Hondaea</taxon>
    </lineage>
</organism>
<dbReference type="SUPFAM" id="SSF47807">
    <property type="entry name" value="5' to 3' exonuclease, C-terminal subdomain"/>
    <property type="match status" value="1"/>
</dbReference>
<dbReference type="InterPro" id="IPR020045">
    <property type="entry name" value="DNA_polI_H3TH"/>
</dbReference>
<dbReference type="InterPro" id="IPR029060">
    <property type="entry name" value="PIN-like_dom_sf"/>
</dbReference>
<dbReference type="InterPro" id="IPR036279">
    <property type="entry name" value="5-3_exonuclease_C_sf"/>
</dbReference>
<dbReference type="CDD" id="cd09898">
    <property type="entry name" value="H3TH_53EXO"/>
    <property type="match status" value="1"/>
</dbReference>
<dbReference type="Gene3D" id="1.10.150.20">
    <property type="entry name" value="5' to 3' exonuclease, C-terminal subdomain"/>
    <property type="match status" value="1"/>
</dbReference>
<evidence type="ECO:0000256" key="3">
    <source>
        <dbReference type="ARBA" id="ARBA00023125"/>
    </source>
</evidence>
<keyword evidence="6" id="KW-1185">Reference proteome</keyword>
<dbReference type="Pfam" id="PF01367">
    <property type="entry name" value="5_3_exonuc"/>
    <property type="match status" value="1"/>
</dbReference>
<protein>
    <submittedName>
        <fullName evidence="5">DNA polymerase I</fullName>
    </submittedName>
</protein>
<dbReference type="PANTHER" id="PTHR42646:SF2">
    <property type="entry name" value="5'-3' EXONUCLEASE FAMILY PROTEIN"/>
    <property type="match status" value="1"/>
</dbReference>
<dbReference type="InterPro" id="IPR020046">
    <property type="entry name" value="5-3_exonucl_a-hlix_arch_N"/>
</dbReference>
<evidence type="ECO:0000259" key="4">
    <source>
        <dbReference type="SMART" id="SM00475"/>
    </source>
</evidence>
<dbReference type="GO" id="GO:0003677">
    <property type="term" value="F:DNA binding"/>
    <property type="evidence" value="ECO:0007669"/>
    <property type="project" value="UniProtKB-KW"/>
</dbReference>
<keyword evidence="2" id="KW-0378">Hydrolase</keyword>
<dbReference type="CDD" id="cd09859">
    <property type="entry name" value="PIN_53EXO"/>
    <property type="match status" value="1"/>
</dbReference>
<dbReference type="SUPFAM" id="SSF88723">
    <property type="entry name" value="PIN domain-like"/>
    <property type="match status" value="2"/>
</dbReference>
<evidence type="ECO:0000313" key="5">
    <source>
        <dbReference type="EMBL" id="GBG32947.1"/>
    </source>
</evidence>
<dbReference type="GO" id="GO:0008409">
    <property type="term" value="F:5'-3' exonuclease activity"/>
    <property type="evidence" value="ECO:0007669"/>
    <property type="project" value="InterPro"/>
</dbReference>
<gene>
    <name evidence="5" type="ORF">FCC1311_091732</name>
</gene>
<proteinExistence type="predicted"/>
<dbReference type="OrthoDB" id="275278at2759"/>
<dbReference type="InParanoid" id="A0A2R5GQ04"/>
<name>A0A2R5GQ04_9STRA</name>
<dbReference type="InterPro" id="IPR008918">
    <property type="entry name" value="HhH2"/>
</dbReference>
<dbReference type="SMART" id="SM00475">
    <property type="entry name" value="53EXOc"/>
    <property type="match status" value="1"/>
</dbReference>